<dbReference type="GO" id="GO:0016757">
    <property type="term" value="F:glycosyltransferase activity"/>
    <property type="evidence" value="ECO:0007669"/>
    <property type="project" value="InterPro"/>
</dbReference>
<protein>
    <submittedName>
        <fullName evidence="2">Group 1 glycosyl transferase</fullName>
    </submittedName>
</protein>
<dbReference type="AlphaFoldDB" id="S9U097"/>
<evidence type="ECO:0000313" key="2">
    <source>
        <dbReference type="EMBL" id="EPY07906.1"/>
    </source>
</evidence>
<dbReference type="CDD" id="cd03801">
    <property type="entry name" value="GT4_PimA-like"/>
    <property type="match status" value="1"/>
</dbReference>
<dbReference type="PANTHER" id="PTHR45947">
    <property type="entry name" value="SULFOQUINOVOSYL TRANSFERASE SQD2"/>
    <property type="match status" value="1"/>
</dbReference>
<dbReference type="EMBL" id="ATMT01000028">
    <property type="protein sequence ID" value="EPY07906.1"/>
    <property type="molecule type" value="Genomic_DNA"/>
</dbReference>
<dbReference type="PATRIC" id="fig|1117108.3.peg.1371"/>
<organism evidence="2 3">
    <name type="scientific">Paenibacillus alvei TS-15</name>
    <dbReference type="NCBI Taxonomy" id="1117108"/>
    <lineage>
        <taxon>Bacteria</taxon>
        <taxon>Bacillati</taxon>
        <taxon>Bacillota</taxon>
        <taxon>Bacilli</taxon>
        <taxon>Bacillales</taxon>
        <taxon>Paenibacillaceae</taxon>
        <taxon>Paenibacillus</taxon>
    </lineage>
</organism>
<dbReference type="InterPro" id="IPR001296">
    <property type="entry name" value="Glyco_trans_1"/>
</dbReference>
<evidence type="ECO:0000259" key="1">
    <source>
        <dbReference type="Pfam" id="PF00534"/>
    </source>
</evidence>
<dbReference type="Gene3D" id="3.40.50.2000">
    <property type="entry name" value="Glycogen Phosphorylase B"/>
    <property type="match status" value="2"/>
</dbReference>
<dbReference type="SUPFAM" id="SSF53756">
    <property type="entry name" value="UDP-Glycosyltransferase/glycogen phosphorylase"/>
    <property type="match status" value="1"/>
</dbReference>
<evidence type="ECO:0000313" key="3">
    <source>
        <dbReference type="Proteomes" id="UP000015344"/>
    </source>
</evidence>
<dbReference type="Proteomes" id="UP000015344">
    <property type="component" value="Unassembled WGS sequence"/>
</dbReference>
<comment type="caution">
    <text evidence="2">The sequence shown here is derived from an EMBL/GenBank/DDBJ whole genome shotgun (WGS) entry which is preliminary data.</text>
</comment>
<dbReference type="eggNOG" id="COG0438">
    <property type="taxonomic scope" value="Bacteria"/>
</dbReference>
<dbReference type="PANTHER" id="PTHR45947:SF3">
    <property type="entry name" value="SULFOQUINOVOSYL TRANSFERASE SQD2"/>
    <property type="match status" value="1"/>
</dbReference>
<name>S9U097_PAEAL</name>
<accession>S9U097</accession>
<dbReference type="Pfam" id="PF00534">
    <property type="entry name" value="Glycos_transf_1"/>
    <property type="match status" value="1"/>
</dbReference>
<dbReference type="RefSeq" id="WP_021258811.1">
    <property type="nucleotide sequence ID" value="NZ_ATMT01000028.1"/>
</dbReference>
<dbReference type="InterPro" id="IPR050194">
    <property type="entry name" value="Glycosyltransferase_grp1"/>
</dbReference>
<gene>
    <name evidence="2" type="ORF">PAALTS15_06669</name>
</gene>
<keyword evidence="2" id="KW-0808">Transferase</keyword>
<feature type="domain" description="Glycosyl transferase family 1" evidence="1">
    <location>
        <begin position="179"/>
        <end position="322"/>
    </location>
</feature>
<reference evidence="2 3" key="1">
    <citation type="submission" date="2013-05" db="EMBL/GenBank/DDBJ databases">
        <authorList>
            <person name="Strain E.A."/>
            <person name="Brown E."/>
            <person name="Allard M.W."/>
            <person name="Luo Y.L."/>
        </authorList>
    </citation>
    <scope>NUCLEOTIDE SEQUENCE [LARGE SCALE GENOMIC DNA]</scope>
    <source>
        <strain evidence="2 3">TS-15</strain>
    </source>
</reference>
<proteinExistence type="predicted"/>
<sequence length="347" mass="40100">MKKKIAICHAQVPFVQGGAELHIQSLYRELKTRNYDVDIVSLPYKWYPHQSLIQSMMNWRSIDLSESNGETIDLVIGTKFPSYGVQHPNKITWLIHQFRQVYDLYGTPYSDFNALPEDQAVKEFIYRYDNKCLNESRKIFTNAQNTASRLKRYNNIQAEALYHPPKHVGHYYNDQYGDYILSVGRLDALKRNDVLIETMKYTDKSIKCVIVGKGPEEMKLKSLVSKYNLSDRVFFKGFVEDEELLQLYANCLTVFYAPYDEDYGYITLEAFLSSKPVITMNDSGGVLEFVRDNESGFIVGDAESAGNRLTYLYHNKKVAAEQGMLGKQMVSDITWDNVIDRLTETIR</sequence>